<dbReference type="GO" id="GO:0010506">
    <property type="term" value="P:regulation of autophagy"/>
    <property type="evidence" value="ECO:0007669"/>
    <property type="project" value="InterPro"/>
</dbReference>
<dbReference type="GO" id="GO:0000407">
    <property type="term" value="C:phagophore assembly site"/>
    <property type="evidence" value="ECO:0007669"/>
    <property type="project" value="TreeGrafter"/>
</dbReference>
<protein>
    <recommendedName>
        <fullName evidence="5">Protein kinase domain-containing protein</fullName>
    </recommendedName>
</protein>
<evidence type="ECO:0000259" key="5">
    <source>
        <dbReference type="PROSITE" id="PS50011"/>
    </source>
</evidence>
<dbReference type="InterPro" id="IPR045269">
    <property type="entry name" value="Atg1-like"/>
</dbReference>
<sequence>MKNQENNILRVKSYEIYMDRKIGEGQFGIVYQCQDNSNPELKLCAKLIRENLQDPKIKGEIKLMEMIMNCGKANKNIVGMEYVEYNDDRILLIMERCESDLQKIINDKKLNESKYFTPNEALNLLKQVINGYKVLYSNNIIHKNLKPQNILFLNGVYKIADLGLARVLEAIEKTIQKFPKVCTSKYAAPQLFFDSQFSNQADIFSLGIIIYELIFGGLPYKVLNIIQVKADLKNIEINPIKVNRFVQGMTEEFALLIEDMLKFQEVERISWEQLFKHSLIQDEFNVVINQSGLIQEILDDQEDEKQIIQQKQNPPNDPSIENQLITQNSKQFKKFPTFPTQNTSNTPQMSQSPQFSSKTQFSKTVPTQPFVITPRLKFHIFGQPLIFINDILTVSDQLFQAGFFLNQILEFLDQFINIQYSLRHEFFAFKLYLHCLAECFFQHSKAKKCQPQNRCAPSYYSIQIIEHEIQKQHKIHQVIDEEIKQFNLALIYPVQNITPDYVQYLQKLKSVGQVKTVFSYNANRKYFLDYLQIVYCLERLNDCHPNNFSDFYQFISDINKNYKNEVLIVNYLNNLNR</sequence>
<reference evidence="6" key="1">
    <citation type="submission" date="2021-01" db="EMBL/GenBank/DDBJ databases">
        <authorList>
            <consortium name="Genoscope - CEA"/>
            <person name="William W."/>
        </authorList>
    </citation>
    <scope>NUCLEOTIDE SEQUENCE</scope>
</reference>
<dbReference type="GO" id="GO:0005776">
    <property type="term" value="C:autophagosome"/>
    <property type="evidence" value="ECO:0007669"/>
    <property type="project" value="TreeGrafter"/>
</dbReference>
<dbReference type="PROSITE" id="PS50011">
    <property type="entry name" value="PROTEIN_KINASE_DOM"/>
    <property type="match status" value="1"/>
</dbReference>
<dbReference type="OrthoDB" id="5337378at2759"/>
<dbReference type="Pfam" id="PF00069">
    <property type="entry name" value="Pkinase"/>
    <property type="match status" value="1"/>
</dbReference>
<dbReference type="PANTHER" id="PTHR24348:SF22">
    <property type="entry name" value="NON-SPECIFIC SERINE_THREONINE PROTEIN KINASE"/>
    <property type="match status" value="1"/>
</dbReference>
<dbReference type="InterPro" id="IPR000719">
    <property type="entry name" value="Prot_kinase_dom"/>
</dbReference>
<feature type="domain" description="Protein kinase" evidence="5">
    <location>
        <begin position="16"/>
        <end position="280"/>
    </location>
</feature>
<dbReference type="GO" id="GO:0016020">
    <property type="term" value="C:membrane"/>
    <property type="evidence" value="ECO:0007669"/>
    <property type="project" value="TreeGrafter"/>
</dbReference>
<keyword evidence="2" id="KW-0547">Nucleotide-binding</keyword>
<keyword evidence="7" id="KW-1185">Reference proteome</keyword>
<dbReference type="GO" id="GO:0000045">
    <property type="term" value="P:autophagosome assembly"/>
    <property type="evidence" value="ECO:0007669"/>
    <property type="project" value="TreeGrafter"/>
</dbReference>
<name>A0A8S1RA65_9CILI</name>
<organism evidence="6 7">
    <name type="scientific">Paramecium sonneborni</name>
    <dbReference type="NCBI Taxonomy" id="65129"/>
    <lineage>
        <taxon>Eukaryota</taxon>
        <taxon>Sar</taxon>
        <taxon>Alveolata</taxon>
        <taxon>Ciliophora</taxon>
        <taxon>Intramacronucleata</taxon>
        <taxon>Oligohymenophorea</taxon>
        <taxon>Peniculida</taxon>
        <taxon>Parameciidae</taxon>
        <taxon>Paramecium</taxon>
    </lineage>
</organism>
<keyword evidence="3" id="KW-0418">Kinase</keyword>
<gene>
    <name evidence="6" type="ORF">PSON_ATCC_30995.1.T1470086</name>
</gene>
<dbReference type="Proteomes" id="UP000692954">
    <property type="component" value="Unassembled WGS sequence"/>
</dbReference>
<proteinExistence type="predicted"/>
<dbReference type="GO" id="GO:0005829">
    <property type="term" value="C:cytosol"/>
    <property type="evidence" value="ECO:0007669"/>
    <property type="project" value="TreeGrafter"/>
</dbReference>
<evidence type="ECO:0000313" key="6">
    <source>
        <dbReference type="EMBL" id="CAD8123810.1"/>
    </source>
</evidence>
<evidence type="ECO:0000313" key="7">
    <source>
        <dbReference type="Proteomes" id="UP000692954"/>
    </source>
</evidence>
<comment type="caution">
    <text evidence="6">The sequence shown here is derived from an EMBL/GenBank/DDBJ whole genome shotgun (WGS) entry which is preliminary data.</text>
</comment>
<evidence type="ECO:0000256" key="1">
    <source>
        <dbReference type="ARBA" id="ARBA00022679"/>
    </source>
</evidence>
<dbReference type="EMBL" id="CAJJDN010000147">
    <property type="protein sequence ID" value="CAD8123810.1"/>
    <property type="molecule type" value="Genomic_DNA"/>
</dbReference>
<dbReference type="PANTHER" id="PTHR24348">
    <property type="entry name" value="SERINE/THREONINE-PROTEIN KINASE UNC-51-RELATED"/>
    <property type="match status" value="1"/>
</dbReference>
<dbReference type="GO" id="GO:0004674">
    <property type="term" value="F:protein serine/threonine kinase activity"/>
    <property type="evidence" value="ECO:0007669"/>
    <property type="project" value="InterPro"/>
</dbReference>
<dbReference type="CDD" id="cd00180">
    <property type="entry name" value="PKc"/>
    <property type="match status" value="1"/>
</dbReference>
<evidence type="ECO:0000256" key="3">
    <source>
        <dbReference type="ARBA" id="ARBA00022777"/>
    </source>
</evidence>
<accession>A0A8S1RA65</accession>
<keyword evidence="4" id="KW-0067">ATP-binding</keyword>
<dbReference type="GO" id="GO:0005524">
    <property type="term" value="F:ATP binding"/>
    <property type="evidence" value="ECO:0007669"/>
    <property type="project" value="UniProtKB-KW"/>
</dbReference>
<evidence type="ECO:0000256" key="2">
    <source>
        <dbReference type="ARBA" id="ARBA00022741"/>
    </source>
</evidence>
<keyword evidence="1" id="KW-0808">Transferase</keyword>
<evidence type="ECO:0000256" key="4">
    <source>
        <dbReference type="ARBA" id="ARBA00022840"/>
    </source>
</evidence>
<dbReference type="AlphaFoldDB" id="A0A8S1RA65"/>